<evidence type="ECO:0000256" key="9">
    <source>
        <dbReference type="ARBA" id="ARBA00022692"/>
    </source>
</evidence>
<dbReference type="CDD" id="cd18673">
    <property type="entry name" value="PIN_XRN1-2-like"/>
    <property type="match status" value="1"/>
</dbReference>
<evidence type="ECO:0000256" key="8">
    <source>
        <dbReference type="ARBA" id="ARBA00022664"/>
    </source>
</evidence>
<accession>A0A8K0CGG8</accession>
<feature type="transmembrane region" description="Helical" evidence="23">
    <location>
        <begin position="1413"/>
        <end position="1436"/>
    </location>
</feature>
<feature type="transmembrane region" description="Helical" evidence="23">
    <location>
        <begin position="1473"/>
        <end position="1499"/>
    </location>
</feature>
<evidence type="ECO:0000256" key="18">
    <source>
        <dbReference type="ARBA" id="ARBA00023242"/>
    </source>
</evidence>
<feature type="domain" description="Exoribonuclease Xrn1 D2/D3" evidence="27">
    <location>
        <begin position="864"/>
        <end position="1089"/>
    </location>
</feature>
<comment type="caution">
    <text evidence="28">The sequence shown here is derived from an EMBL/GenBank/DDBJ whole genome shotgun (WGS) entry which is preliminary data.</text>
</comment>
<sequence>MGVPKFFRYISERYPCLSEVVKEYQIPEFDHLYLDMNGIIHTCSHPDDGDAHFRITEEKIFKDIFHYIEVLFRMIKPRKLFFMAVDGVAPRAKMNQQRGRRFRSAREAQTLEAKARERGETLPTEARFDSNCITPGTVFMARLHEQLKYFVVHKISTDKLWQNCKIILSGHETPGEGEHKIMDYIRYTRAQPGYDPNTRHCLYGLDADLIMLGLCTHEPHFSLLREEVKFGKKSNKRKNIPEQITFYLLHLSLMREYLELEFLQLKDILTFEYDIEKIIDDWVLMGFLVGNDFIPHLPNMHITNGALPILYNTYMKVLPKLGGYINESGRLNLQRFEIFIQELGSIDLENFSEKYADLKWFESKTGRRFNEKTKSTCQKLDIWEPEDDLALSEPLEPYKPNSDLAALIKATDDMLLEPSVSDHQTGTEEMEEVCDPEVDSDNSDDSLFNAEFIQHKTDYYRNKLEYENVTPEVLQSQAEEYVRAIQWNLHYYYNGVCSWSWYYPHHYAPYVSDIKGFSDFKFSFELGTPFQPYEQLLAVLPAASKSLLPQPYQDLMTNEDSPIKEYYPEDFKTDLNGKKQEWEAVVLIPFIEENVLLKAMGPCNEQLTPEEKQRNTHGPMLVYTYTLDNLGCYEAPEYFPSVTFSHAKCELVAIEDIRIPRDKLVKGAYPGVKFDVFYPGFPTMKHLNYVGSLEKARVKVFEQPSKGENMILRIIDDEEVDDDQEELDEKAKKLLGKTVHVGWPHLIEALVVSVSNREFRYHSTGEKGQYNVEENKGNLASLWHSEKQGITDHYQNRLGIDVGLTNVLVHVKVMVGRKYMFSQRGRITLEKQWNTVTSAYPLQTVVYDIAVYEDECVAYKDVTHVFSTGSFCFMLGQPGYGVMAEVLDSQDTLKEGRIKINLKRSDEPDLTPAIEMEKSIRVRYMAVYTASAKLGISKGLFSRITGSIYIAPGGRTHMPTEDVPKVNIGLNLKFNKKNEEVPGYSRKEGTGWQYSDKAVELVATYMKKFPSIFEYLNYNVGNDVFYEEEVFPYENAKEILREVTTWIKQQPFFSVERQVCGSSMLYPETIKTLEEVINEHNAKNSKPKQMLLKVKPHLLYKVSGAKIMGWFNFFVENTRAVSRWSHHRFGIMALTCWAVGLSNCWRFPVVISTEGGGGAFLIPCTLVTVFLAIPLTYMELALGQYSNKGPIAVWNMCLFWKGSGWASMFTLFSLTLYYGTICSYLLFYAMVSLQNTLPWSECNPKWAKENCFTFANNKSVREACANKHGEAFCQKLNWQNSAAHYWGERVLKRIFTGKFGSLRIELILCNIFTLTVVFFCLRRGTQSMQKVLGFFCVVPYLEQMLLLFVSLIHPGSVRGMQRFLQPDFTKLNDFRTWRLAVEQTMCSLGIGLGGLTTLGAHNSFRNPVHMDAIVINLIDLTSSLMFGVMTFNALGALSYSLTISMDQVLEWSDTMLFVRIPLALLYWPGMPQLWSLLFYSSVYLIGVRSQIFLIATLLSSVYDTWPVTQKYMFATVGIACTLLFVLSIPYYTQMGSILLNYMDNINAGCLLLCVIFLEVSGVIWLYGMSTYIDDMHFMLGFRASTFWKFSWAMAPLVSFLFFIASSWDWFLGNEGLPPWTWLYIFQVMMYTVPLLSVAFFATHYITRTKGMKCSKALKPSPVWGPTDAVLRKSRDMFSAHSMTKEYMYRQNRLRARRFQPEVPVVLPSRSREVSS</sequence>
<comment type="subcellular location">
    <subcellularLocation>
        <location evidence="2">Membrane</location>
        <topology evidence="2">Multi-pass membrane protein</topology>
    </subcellularLocation>
    <subcellularLocation>
        <location evidence="1">Nucleus</location>
    </subcellularLocation>
</comment>
<evidence type="ECO:0000256" key="11">
    <source>
        <dbReference type="ARBA" id="ARBA00022801"/>
    </source>
</evidence>
<protein>
    <recommendedName>
        <fullName evidence="4">5'-3' exoribonuclease 2</fullName>
    </recommendedName>
</protein>
<evidence type="ECO:0000259" key="27">
    <source>
        <dbReference type="Pfam" id="PF18334"/>
    </source>
</evidence>
<keyword evidence="20" id="KW-0915">Sodium</keyword>
<feature type="binding site" evidence="20">
    <location>
        <position position="1143"/>
    </location>
    <ligand>
        <name>Na(+)</name>
        <dbReference type="ChEBI" id="CHEBI:29101"/>
        <label>1</label>
    </ligand>
</feature>
<keyword evidence="12" id="KW-0269">Exonuclease</keyword>
<evidence type="ECO:0000256" key="5">
    <source>
        <dbReference type="ARBA" id="ARBA00022448"/>
    </source>
</evidence>
<dbReference type="Gene3D" id="1.25.40.1050">
    <property type="match status" value="1"/>
</dbReference>
<keyword evidence="16 23" id="KW-0472">Membrane</keyword>
<feature type="transmembrane region" description="Helical" evidence="23">
    <location>
        <begin position="1619"/>
        <end position="1645"/>
    </location>
</feature>
<dbReference type="Pfam" id="PF03159">
    <property type="entry name" value="XRN_N"/>
    <property type="match status" value="1"/>
</dbReference>
<dbReference type="EMBL" id="VTPC01089997">
    <property type="protein sequence ID" value="KAF2885186.1"/>
    <property type="molecule type" value="Genomic_DNA"/>
</dbReference>
<evidence type="ECO:0000259" key="25">
    <source>
        <dbReference type="Pfam" id="PF17846"/>
    </source>
</evidence>
<dbReference type="PRINTS" id="PR00176">
    <property type="entry name" value="NANEUSMPORT"/>
</dbReference>
<dbReference type="GO" id="GO:0006397">
    <property type="term" value="P:mRNA processing"/>
    <property type="evidence" value="ECO:0007669"/>
    <property type="project" value="UniProtKB-KW"/>
</dbReference>
<keyword evidence="9 23" id="KW-0812">Transmembrane</keyword>
<dbReference type="GO" id="GO:0016020">
    <property type="term" value="C:membrane"/>
    <property type="evidence" value="ECO:0007669"/>
    <property type="project" value="UniProtKB-SubCell"/>
</dbReference>
<keyword evidence="14 23" id="KW-1133">Transmembrane helix</keyword>
<proteinExistence type="inferred from homology"/>
<evidence type="ECO:0000256" key="2">
    <source>
        <dbReference type="ARBA" id="ARBA00004141"/>
    </source>
</evidence>
<dbReference type="Pfam" id="PF18334">
    <property type="entry name" value="XRN1_D2_D3"/>
    <property type="match status" value="1"/>
</dbReference>
<feature type="domain" description="5'-3' exoribonuclease 1 D1" evidence="26">
    <location>
        <begin position="678"/>
        <end position="851"/>
    </location>
</feature>
<dbReference type="PANTHER" id="PTHR12341">
    <property type="entry name" value="5'-&gt;3' EXORIBONUCLEASE"/>
    <property type="match status" value="1"/>
</dbReference>
<feature type="binding site" evidence="20">
    <location>
        <position position="1489"/>
    </location>
    <ligand>
        <name>Na(+)</name>
        <dbReference type="ChEBI" id="CHEBI:29101"/>
        <label>1</label>
    </ligand>
</feature>
<evidence type="ECO:0000256" key="14">
    <source>
        <dbReference type="ARBA" id="ARBA00022989"/>
    </source>
</evidence>
<keyword evidence="18" id="KW-0539">Nucleus</keyword>
<keyword evidence="15" id="KW-0805">Transcription regulation</keyword>
<dbReference type="InterPro" id="IPR047007">
    <property type="entry name" value="XRN1_D1_sf"/>
</dbReference>
<dbReference type="GO" id="GO:0003723">
    <property type="term" value="F:RNA binding"/>
    <property type="evidence" value="ECO:0007669"/>
    <property type="project" value="TreeGrafter"/>
</dbReference>
<dbReference type="GO" id="GO:0046872">
    <property type="term" value="F:metal ion binding"/>
    <property type="evidence" value="ECO:0007669"/>
    <property type="project" value="UniProtKB-KW"/>
</dbReference>
<keyword evidence="29" id="KW-1185">Reference proteome</keyword>
<evidence type="ECO:0000256" key="13">
    <source>
        <dbReference type="ARBA" id="ARBA00022847"/>
    </source>
</evidence>
<evidence type="ECO:0000256" key="3">
    <source>
        <dbReference type="ARBA" id="ARBA00006459"/>
    </source>
</evidence>
<evidence type="ECO:0000259" key="26">
    <source>
        <dbReference type="Pfam" id="PF18332"/>
    </source>
</evidence>
<feature type="domain" description="Xrn1 helical" evidence="25">
    <location>
        <begin position="273"/>
        <end position="621"/>
    </location>
</feature>
<evidence type="ECO:0000259" key="24">
    <source>
        <dbReference type="Pfam" id="PF03159"/>
    </source>
</evidence>
<feature type="transmembrane region" description="Helical" evidence="23">
    <location>
        <begin position="1300"/>
        <end position="1319"/>
    </location>
</feature>
<evidence type="ECO:0000313" key="28">
    <source>
        <dbReference type="EMBL" id="KAF2885186.1"/>
    </source>
</evidence>
<feature type="binding site" evidence="20">
    <location>
        <position position="1387"/>
    </location>
    <ligand>
        <name>Na(+)</name>
        <dbReference type="ChEBI" id="CHEBI:29101"/>
        <label>1</label>
    </ligand>
</feature>
<organism evidence="28 29">
    <name type="scientific">Ignelater luminosus</name>
    <name type="common">Cucubano</name>
    <name type="synonym">Pyrophorus luminosus</name>
    <dbReference type="NCBI Taxonomy" id="2038154"/>
    <lineage>
        <taxon>Eukaryota</taxon>
        <taxon>Metazoa</taxon>
        <taxon>Ecdysozoa</taxon>
        <taxon>Arthropoda</taxon>
        <taxon>Hexapoda</taxon>
        <taxon>Insecta</taxon>
        <taxon>Pterygota</taxon>
        <taxon>Neoptera</taxon>
        <taxon>Endopterygota</taxon>
        <taxon>Coleoptera</taxon>
        <taxon>Polyphaga</taxon>
        <taxon>Elateriformia</taxon>
        <taxon>Elateroidea</taxon>
        <taxon>Elateridae</taxon>
        <taxon>Agrypninae</taxon>
        <taxon>Pyrophorini</taxon>
        <taxon>Ignelater</taxon>
    </lineage>
</organism>
<feature type="domain" description="Xrn1 N-terminal" evidence="24">
    <location>
        <begin position="1"/>
        <end position="227"/>
    </location>
</feature>
<feature type="transmembrane region" description="Helical" evidence="23">
    <location>
        <begin position="1203"/>
        <end position="1231"/>
    </location>
</feature>
<keyword evidence="7" id="KW-0698">rRNA processing</keyword>
<keyword evidence="11" id="KW-0378">Hydrolase</keyword>
<evidence type="ECO:0000256" key="23">
    <source>
        <dbReference type="SAM" id="Phobius"/>
    </source>
</evidence>
<evidence type="ECO:0000256" key="1">
    <source>
        <dbReference type="ARBA" id="ARBA00004123"/>
    </source>
</evidence>
<keyword evidence="13" id="KW-0769">Symport</keyword>
<dbReference type="OrthoDB" id="372487at2759"/>
<dbReference type="SUPFAM" id="SSF161070">
    <property type="entry name" value="SNF-like"/>
    <property type="match status" value="1"/>
</dbReference>
<dbReference type="GO" id="GO:0006353">
    <property type="term" value="P:DNA-templated transcription termination"/>
    <property type="evidence" value="ECO:0007669"/>
    <property type="project" value="UniProtKB-KW"/>
</dbReference>
<feature type="disulfide bond" evidence="21">
    <location>
        <begin position="1242"/>
        <end position="1251"/>
    </location>
</feature>
<gene>
    <name evidence="28" type="ORF">ILUMI_20983</name>
</gene>
<dbReference type="GO" id="GO:0015293">
    <property type="term" value="F:symporter activity"/>
    <property type="evidence" value="ECO:0007669"/>
    <property type="project" value="UniProtKB-KW"/>
</dbReference>
<keyword evidence="6" id="KW-0806">Transcription termination</keyword>
<keyword evidence="17" id="KW-0804">Transcription</keyword>
<evidence type="ECO:0000256" key="10">
    <source>
        <dbReference type="ARBA" id="ARBA00022722"/>
    </source>
</evidence>
<evidence type="ECO:0000256" key="22">
    <source>
        <dbReference type="SAM" id="MobiDB-lite"/>
    </source>
</evidence>
<dbReference type="Gene3D" id="2.170.260.40">
    <property type="match status" value="1"/>
</dbReference>
<keyword evidence="8" id="KW-0507">mRNA processing</keyword>
<dbReference type="GO" id="GO:0000956">
    <property type="term" value="P:nuclear-transcribed mRNA catabolic process"/>
    <property type="evidence" value="ECO:0007669"/>
    <property type="project" value="TreeGrafter"/>
</dbReference>
<evidence type="ECO:0000256" key="15">
    <source>
        <dbReference type="ARBA" id="ARBA00023015"/>
    </source>
</evidence>
<feature type="binding site" evidence="20">
    <location>
        <position position="1138"/>
    </location>
    <ligand>
        <name>Na(+)</name>
        <dbReference type="ChEBI" id="CHEBI:29101"/>
        <label>1</label>
    </ligand>
</feature>
<dbReference type="FunFam" id="3.40.50.12390:FF:000004">
    <property type="entry name" value="5'-3' exoribonuclease 1"/>
    <property type="match status" value="1"/>
</dbReference>
<feature type="transmembrane region" description="Helical" evidence="23">
    <location>
        <begin position="1127"/>
        <end position="1148"/>
    </location>
</feature>
<evidence type="ECO:0000256" key="21">
    <source>
        <dbReference type="PIRSR" id="PIRSR600175-2"/>
    </source>
</evidence>
<evidence type="ECO:0000313" key="29">
    <source>
        <dbReference type="Proteomes" id="UP000801492"/>
    </source>
</evidence>
<feature type="region of interest" description="Disordered" evidence="22">
    <location>
        <begin position="96"/>
        <end position="121"/>
    </location>
</feature>
<dbReference type="GO" id="GO:0005634">
    <property type="term" value="C:nucleus"/>
    <property type="evidence" value="ECO:0007669"/>
    <property type="project" value="UniProtKB-SubCell"/>
</dbReference>
<dbReference type="PROSITE" id="PS50267">
    <property type="entry name" value="NA_NEUROTRAN_SYMP_3"/>
    <property type="match status" value="1"/>
</dbReference>
<evidence type="ECO:0000256" key="4">
    <source>
        <dbReference type="ARBA" id="ARBA00013845"/>
    </source>
</evidence>
<keyword evidence="5" id="KW-0813">Transport</keyword>
<dbReference type="InterPro" id="IPR027073">
    <property type="entry name" value="5_3_exoribonuclease"/>
</dbReference>
<dbReference type="GO" id="GO:0004534">
    <property type="term" value="F:5'-3' RNA exonuclease activity"/>
    <property type="evidence" value="ECO:0007669"/>
    <property type="project" value="TreeGrafter"/>
</dbReference>
<dbReference type="InterPro" id="IPR004859">
    <property type="entry name" value="Xrn1_N"/>
</dbReference>
<dbReference type="InterPro" id="IPR037272">
    <property type="entry name" value="SNS_sf"/>
</dbReference>
<dbReference type="FunFam" id="1.25.40.1050:FF:000001">
    <property type="entry name" value="5'-3' exoribonuclease 1"/>
    <property type="match status" value="1"/>
</dbReference>
<dbReference type="GO" id="GO:0016075">
    <property type="term" value="P:rRNA catabolic process"/>
    <property type="evidence" value="ECO:0007669"/>
    <property type="project" value="TreeGrafter"/>
</dbReference>
<comment type="similarity">
    <text evidence="19">Belongs to the 5'-3' exonuclease family.</text>
</comment>
<dbReference type="InterPro" id="IPR041106">
    <property type="entry name" value="XRN1_D2_D3"/>
</dbReference>
<keyword evidence="10" id="KW-0540">Nuclease</keyword>
<dbReference type="InterPro" id="IPR040992">
    <property type="entry name" value="XRN1_D1"/>
</dbReference>
<evidence type="ECO:0000256" key="19">
    <source>
        <dbReference type="ARBA" id="ARBA00038299"/>
    </source>
</evidence>
<name>A0A8K0CGG8_IGNLU</name>
<evidence type="ECO:0000256" key="6">
    <source>
        <dbReference type="ARBA" id="ARBA00022472"/>
    </source>
</evidence>
<feature type="binding site" evidence="20">
    <location>
        <position position="1139"/>
    </location>
    <ligand>
        <name>Na(+)</name>
        <dbReference type="ChEBI" id="CHEBI:29101"/>
        <label>1</label>
    </ligand>
</feature>
<dbReference type="Proteomes" id="UP000801492">
    <property type="component" value="Unassembled WGS sequence"/>
</dbReference>
<evidence type="ECO:0000256" key="17">
    <source>
        <dbReference type="ARBA" id="ARBA00023163"/>
    </source>
</evidence>
<dbReference type="Gene3D" id="3.40.50.12390">
    <property type="match status" value="1"/>
</dbReference>
<evidence type="ECO:0000256" key="12">
    <source>
        <dbReference type="ARBA" id="ARBA00022839"/>
    </source>
</evidence>
<feature type="transmembrane region" description="Helical" evidence="23">
    <location>
        <begin position="1511"/>
        <end position="1532"/>
    </location>
</feature>
<feature type="transmembrane region" description="Helical" evidence="23">
    <location>
        <begin position="1160"/>
        <end position="1182"/>
    </location>
</feature>
<comment type="similarity">
    <text evidence="3">Belongs to the sodium:neurotransmitter symporter (SNF) (TC 2.A.22) family.</text>
</comment>
<reference evidence="28" key="1">
    <citation type="submission" date="2019-08" db="EMBL/GenBank/DDBJ databases">
        <title>The genome of the North American firefly Photinus pyralis.</title>
        <authorList>
            <consortium name="Photinus pyralis genome working group"/>
            <person name="Fallon T.R."/>
            <person name="Sander Lower S.E."/>
            <person name="Weng J.-K."/>
        </authorList>
    </citation>
    <scope>NUCLEOTIDE SEQUENCE</scope>
    <source>
        <strain evidence="28">TRF0915ILg1</strain>
        <tissue evidence="28">Whole body</tissue>
    </source>
</reference>
<keyword evidence="20" id="KW-0479">Metal-binding</keyword>
<dbReference type="Pfam" id="PF18332">
    <property type="entry name" value="XRN1_D1"/>
    <property type="match status" value="1"/>
</dbReference>
<dbReference type="InterPro" id="IPR000175">
    <property type="entry name" value="Na/ntran_symport"/>
</dbReference>
<dbReference type="Pfam" id="PF00209">
    <property type="entry name" value="SNF"/>
    <property type="match status" value="1"/>
</dbReference>
<dbReference type="Pfam" id="PF17846">
    <property type="entry name" value="XRN_M"/>
    <property type="match status" value="1"/>
</dbReference>
<feature type="transmembrane region" description="Helical" evidence="23">
    <location>
        <begin position="1586"/>
        <end position="1607"/>
    </location>
</feature>
<dbReference type="InterPro" id="IPR041412">
    <property type="entry name" value="Xrn1_helical"/>
</dbReference>
<dbReference type="PANTHER" id="PTHR12341:SF7">
    <property type="entry name" value="5'-3' EXORIBONUCLEASE 1"/>
    <property type="match status" value="1"/>
</dbReference>
<dbReference type="FunFam" id="3.40.50.12390:FF:000005">
    <property type="entry name" value="5'-3' exoribonuclease 2"/>
    <property type="match status" value="1"/>
</dbReference>
<evidence type="ECO:0000256" key="7">
    <source>
        <dbReference type="ARBA" id="ARBA00022552"/>
    </source>
</evidence>
<feature type="transmembrane region" description="Helical" evidence="23">
    <location>
        <begin position="1544"/>
        <end position="1566"/>
    </location>
</feature>
<dbReference type="GO" id="GO:0006364">
    <property type="term" value="P:rRNA processing"/>
    <property type="evidence" value="ECO:0007669"/>
    <property type="project" value="UniProtKB-KW"/>
</dbReference>
<feature type="transmembrane region" description="Helical" evidence="23">
    <location>
        <begin position="1448"/>
        <end position="1467"/>
    </location>
</feature>
<feature type="transmembrane region" description="Helical" evidence="23">
    <location>
        <begin position="1331"/>
        <end position="1352"/>
    </location>
</feature>
<keyword evidence="21" id="KW-1015">Disulfide bond</keyword>
<evidence type="ECO:0000256" key="16">
    <source>
        <dbReference type="ARBA" id="ARBA00023136"/>
    </source>
</evidence>
<evidence type="ECO:0000256" key="20">
    <source>
        <dbReference type="PIRSR" id="PIRSR600175-1"/>
    </source>
</evidence>